<organism evidence="3 4">
    <name type="scientific">Candidatus Gottesmanbacteria bacterium RIFCSPLOWO2_01_FULL_39_12b</name>
    <dbReference type="NCBI Taxonomy" id="1798388"/>
    <lineage>
        <taxon>Bacteria</taxon>
        <taxon>Candidatus Gottesmaniibacteriota</taxon>
    </lineage>
</organism>
<name>A0A1F6AM08_9BACT</name>
<gene>
    <name evidence="3" type="ORF">A2960_05180</name>
</gene>
<feature type="chain" id="PRO_5009522988" evidence="2">
    <location>
        <begin position="23"/>
        <end position="207"/>
    </location>
</feature>
<sequence>MKKFILLLCLLCSLLSVTPIQAAILRPIKPVKPIILPTNTPTIIESIQESLKIITSKFETLEKKIIELEQKIANLTGSHNEENFSIPEQWNIEFYKAPYSGTPINGNGGCTETSCLIYSSTFIKISSGDSHCTWKGINIDSLVTTRMIGHLQKEIYGVGTCKEMIFENINNLPESGNTFDVDIHFFWQGSNKDKKINVTIPLLIEVK</sequence>
<keyword evidence="1" id="KW-0175">Coiled coil</keyword>
<evidence type="ECO:0000313" key="4">
    <source>
        <dbReference type="Proteomes" id="UP000176609"/>
    </source>
</evidence>
<accession>A0A1F6AM08</accession>
<dbReference type="AlphaFoldDB" id="A0A1F6AM08"/>
<protein>
    <submittedName>
        <fullName evidence="3">Uncharacterized protein</fullName>
    </submittedName>
</protein>
<dbReference type="Proteomes" id="UP000176609">
    <property type="component" value="Unassembled WGS sequence"/>
</dbReference>
<keyword evidence="2" id="KW-0732">Signal</keyword>
<comment type="caution">
    <text evidence="3">The sequence shown here is derived from an EMBL/GenBank/DDBJ whole genome shotgun (WGS) entry which is preliminary data.</text>
</comment>
<reference evidence="3 4" key="1">
    <citation type="journal article" date="2016" name="Nat. Commun.">
        <title>Thousands of microbial genomes shed light on interconnected biogeochemical processes in an aquifer system.</title>
        <authorList>
            <person name="Anantharaman K."/>
            <person name="Brown C.T."/>
            <person name="Hug L.A."/>
            <person name="Sharon I."/>
            <person name="Castelle C.J."/>
            <person name="Probst A.J."/>
            <person name="Thomas B.C."/>
            <person name="Singh A."/>
            <person name="Wilkins M.J."/>
            <person name="Karaoz U."/>
            <person name="Brodie E.L."/>
            <person name="Williams K.H."/>
            <person name="Hubbard S.S."/>
            <person name="Banfield J.F."/>
        </authorList>
    </citation>
    <scope>NUCLEOTIDE SEQUENCE [LARGE SCALE GENOMIC DNA]</scope>
</reference>
<evidence type="ECO:0000256" key="2">
    <source>
        <dbReference type="SAM" id="SignalP"/>
    </source>
</evidence>
<feature type="coiled-coil region" evidence="1">
    <location>
        <begin position="44"/>
        <end position="78"/>
    </location>
</feature>
<evidence type="ECO:0000256" key="1">
    <source>
        <dbReference type="SAM" id="Coils"/>
    </source>
</evidence>
<evidence type="ECO:0000313" key="3">
    <source>
        <dbReference type="EMBL" id="OGG25714.1"/>
    </source>
</evidence>
<feature type="signal peptide" evidence="2">
    <location>
        <begin position="1"/>
        <end position="22"/>
    </location>
</feature>
<dbReference type="EMBL" id="MFJR01000015">
    <property type="protein sequence ID" value="OGG25714.1"/>
    <property type="molecule type" value="Genomic_DNA"/>
</dbReference>
<proteinExistence type="predicted"/>